<keyword evidence="3" id="KW-1185">Reference proteome</keyword>
<feature type="region of interest" description="Disordered" evidence="1">
    <location>
        <begin position="37"/>
        <end position="118"/>
    </location>
</feature>
<protein>
    <submittedName>
        <fullName evidence="2">Uncharacterized protein</fullName>
    </submittedName>
</protein>
<evidence type="ECO:0000313" key="3">
    <source>
        <dbReference type="Proteomes" id="UP000335636"/>
    </source>
</evidence>
<dbReference type="AlphaFoldDB" id="A0A5E4CK88"/>
<name>A0A5E4CK88_MARMO</name>
<evidence type="ECO:0000313" key="2">
    <source>
        <dbReference type="EMBL" id="VTJ81312.1"/>
    </source>
</evidence>
<accession>A0A5E4CK88</accession>
<proteinExistence type="predicted"/>
<dbReference type="EMBL" id="CABDUW010001412">
    <property type="protein sequence ID" value="VTJ81312.1"/>
    <property type="molecule type" value="Genomic_DNA"/>
</dbReference>
<sequence>MATSWLVCPLPILREHRILPLTWHLLIPAGADSLKEEPEAIMEPGQKLSSALSDGEENSLHPPLLPRVGQRSDGLSPLSSALSGREAKVTGAQREVSRPSPPGEALGRVGWGLPLGFP</sequence>
<evidence type="ECO:0000256" key="1">
    <source>
        <dbReference type="SAM" id="MobiDB-lite"/>
    </source>
</evidence>
<reference evidence="2" key="1">
    <citation type="submission" date="2019-04" db="EMBL/GenBank/DDBJ databases">
        <authorList>
            <person name="Alioto T."/>
            <person name="Alioto T."/>
        </authorList>
    </citation>
    <scope>NUCLEOTIDE SEQUENCE [LARGE SCALE GENOMIC DNA]</scope>
</reference>
<organism evidence="2 3">
    <name type="scientific">Marmota monax</name>
    <name type="common">Woodchuck</name>
    <dbReference type="NCBI Taxonomy" id="9995"/>
    <lineage>
        <taxon>Eukaryota</taxon>
        <taxon>Metazoa</taxon>
        <taxon>Chordata</taxon>
        <taxon>Craniata</taxon>
        <taxon>Vertebrata</taxon>
        <taxon>Euteleostomi</taxon>
        <taxon>Mammalia</taxon>
        <taxon>Eutheria</taxon>
        <taxon>Euarchontoglires</taxon>
        <taxon>Glires</taxon>
        <taxon>Rodentia</taxon>
        <taxon>Sciuromorpha</taxon>
        <taxon>Sciuridae</taxon>
        <taxon>Xerinae</taxon>
        <taxon>Marmotini</taxon>
        <taxon>Marmota</taxon>
    </lineage>
</organism>
<gene>
    <name evidence="2" type="ORF">MONAX_5E013572</name>
</gene>
<comment type="caution">
    <text evidence="2">The sequence shown here is derived from an EMBL/GenBank/DDBJ whole genome shotgun (WGS) entry which is preliminary data.</text>
</comment>
<dbReference type="Proteomes" id="UP000335636">
    <property type="component" value="Unassembled WGS sequence"/>
</dbReference>